<sequence length="151" mass="17679">MKLSRFFTTSVFILLSVNSSEMFAYGRVYRGVWGRRPGFSLYFGFPYGYPPYYRPYFYPPYYSPPVYQVPPPPPVYIQPPARNPADGARYWSYCSSSGSYYPQATVCPEGWQTVRPYPDGQMPGYWYYCDEPAGYYPYVGQCSRPWRQIIP</sequence>
<evidence type="ECO:0000313" key="2">
    <source>
        <dbReference type="Proteomes" id="UP000005090"/>
    </source>
</evidence>
<keyword evidence="2" id="KW-1185">Reference proteome</keyword>
<protein>
    <submittedName>
        <fullName evidence="1">Uncharacterized protein</fullName>
    </submittedName>
</protein>
<dbReference type="eggNOG" id="ENOG503303I">
    <property type="taxonomic scope" value="Bacteria"/>
</dbReference>
<proteinExistence type="predicted"/>
<accession>H8GRG2</accession>
<organism evidence="1 2">
    <name type="scientific">Methylomicrobium album BG8</name>
    <dbReference type="NCBI Taxonomy" id="686340"/>
    <lineage>
        <taxon>Bacteria</taxon>
        <taxon>Pseudomonadati</taxon>
        <taxon>Pseudomonadota</taxon>
        <taxon>Gammaproteobacteria</taxon>
        <taxon>Methylococcales</taxon>
        <taxon>Methylococcaceae</taxon>
        <taxon>Methylomicrobium</taxon>
    </lineage>
</organism>
<name>H8GRG2_METAL</name>
<dbReference type="AlphaFoldDB" id="H8GRG2"/>
<dbReference type="Proteomes" id="UP000005090">
    <property type="component" value="Chromosome"/>
</dbReference>
<gene>
    <name evidence="1" type="ORF">Metal_3492</name>
</gene>
<evidence type="ECO:0000313" key="1">
    <source>
        <dbReference type="EMBL" id="EIC31141.1"/>
    </source>
</evidence>
<dbReference type="STRING" id="686340.Metal_3492"/>
<dbReference type="HOGENOM" id="CLU_1729232_0_0_6"/>
<reference evidence="1 2" key="1">
    <citation type="journal article" date="2013" name="Genome Announc.">
        <title>Genome Sequence of the Obligate Gammaproteobacterial Methanotroph Methylomicrobium album Strain BG8.</title>
        <authorList>
            <person name="Kits K.D."/>
            <person name="Kalyuzhnaya M.G."/>
            <person name="Klotz M.G."/>
            <person name="Jetten M.S."/>
            <person name="Op den Camp H.J."/>
            <person name="Vuilleumier S."/>
            <person name="Bringel F."/>
            <person name="Dispirito A.A."/>
            <person name="Murrell J.C."/>
            <person name="Bruce D."/>
            <person name="Cheng J.F."/>
            <person name="Copeland A."/>
            <person name="Goodwin L."/>
            <person name="Hauser L."/>
            <person name="Lajus A."/>
            <person name="Land M.L."/>
            <person name="Lapidus A."/>
            <person name="Lucas S."/>
            <person name="Medigue C."/>
            <person name="Pitluck S."/>
            <person name="Woyke T."/>
            <person name="Zeytun A."/>
            <person name="Stein L.Y."/>
        </authorList>
    </citation>
    <scope>NUCLEOTIDE SEQUENCE [LARGE SCALE GENOMIC DNA]</scope>
    <source>
        <strain evidence="1 2">BG8</strain>
    </source>
</reference>
<dbReference type="EMBL" id="CM001475">
    <property type="protein sequence ID" value="EIC31141.1"/>
    <property type="molecule type" value="Genomic_DNA"/>
</dbReference>